<dbReference type="EMBL" id="QRBI01000104">
    <property type="protein sequence ID" value="RMC16131.1"/>
    <property type="molecule type" value="Genomic_DNA"/>
</dbReference>
<evidence type="ECO:0000313" key="1">
    <source>
        <dbReference type="EMBL" id="RMC16131.1"/>
    </source>
</evidence>
<gene>
    <name evidence="1" type="ORF">DUI87_08343</name>
</gene>
<keyword evidence="2" id="KW-1185">Reference proteome</keyword>
<sequence>MKDTILLLQLEKLGFQFNNMGVSDNGWIQTWMINLKLMDQRNYVCIEEVEIQVCIETPRKEQIMATRKRKENVVLTLELDCGDYSTTKRKEKLEIRKENF</sequence>
<evidence type="ECO:0000313" key="2">
    <source>
        <dbReference type="Proteomes" id="UP000269221"/>
    </source>
</evidence>
<accession>A0A3M0KTX9</accession>
<reference evidence="1 2" key="1">
    <citation type="submission" date="2018-07" db="EMBL/GenBank/DDBJ databases">
        <title>A high quality draft genome assembly of the barn swallow (H. rustica rustica).</title>
        <authorList>
            <person name="Formenti G."/>
            <person name="Chiara M."/>
            <person name="Poveda L."/>
            <person name="Francoijs K.-J."/>
            <person name="Bonisoli-Alquati A."/>
            <person name="Canova L."/>
            <person name="Gianfranceschi L."/>
            <person name="Horner D.S."/>
            <person name="Saino N."/>
        </authorList>
    </citation>
    <scope>NUCLEOTIDE SEQUENCE [LARGE SCALE GENOMIC DNA]</scope>
    <source>
        <strain evidence="1">Chelidonia</strain>
        <tissue evidence="1">Blood</tissue>
    </source>
</reference>
<dbReference type="AlphaFoldDB" id="A0A3M0KTX9"/>
<protein>
    <submittedName>
        <fullName evidence="1">Uncharacterized protein</fullName>
    </submittedName>
</protein>
<proteinExistence type="predicted"/>
<comment type="caution">
    <text evidence="1">The sequence shown here is derived from an EMBL/GenBank/DDBJ whole genome shotgun (WGS) entry which is preliminary data.</text>
</comment>
<dbReference type="Proteomes" id="UP000269221">
    <property type="component" value="Unassembled WGS sequence"/>
</dbReference>
<organism evidence="1 2">
    <name type="scientific">Hirundo rustica rustica</name>
    <dbReference type="NCBI Taxonomy" id="333673"/>
    <lineage>
        <taxon>Eukaryota</taxon>
        <taxon>Metazoa</taxon>
        <taxon>Chordata</taxon>
        <taxon>Craniata</taxon>
        <taxon>Vertebrata</taxon>
        <taxon>Euteleostomi</taxon>
        <taxon>Archelosauria</taxon>
        <taxon>Archosauria</taxon>
        <taxon>Dinosauria</taxon>
        <taxon>Saurischia</taxon>
        <taxon>Theropoda</taxon>
        <taxon>Coelurosauria</taxon>
        <taxon>Aves</taxon>
        <taxon>Neognathae</taxon>
        <taxon>Neoaves</taxon>
        <taxon>Telluraves</taxon>
        <taxon>Australaves</taxon>
        <taxon>Passeriformes</taxon>
        <taxon>Sylvioidea</taxon>
        <taxon>Hirundinidae</taxon>
        <taxon>Hirundo</taxon>
    </lineage>
</organism>
<name>A0A3M0KTX9_HIRRU</name>